<dbReference type="AlphaFoldDB" id="W4M720"/>
<evidence type="ECO:0000313" key="1">
    <source>
        <dbReference type="EMBL" id="ETX05726.1"/>
    </source>
</evidence>
<accession>W4M720</accession>
<dbReference type="Proteomes" id="UP000019140">
    <property type="component" value="Unassembled WGS sequence"/>
</dbReference>
<dbReference type="HOGENOM" id="CLU_2551987_0_0_7"/>
<dbReference type="EMBL" id="AZHX01000884">
    <property type="protein sequence ID" value="ETX05726.1"/>
    <property type="molecule type" value="Genomic_DNA"/>
</dbReference>
<proteinExistence type="predicted"/>
<gene>
    <name evidence="1" type="ORF">ETSY2_21295</name>
</gene>
<evidence type="ECO:0000313" key="2">
    <source>
        <dbReference type="Proteomes" id="UP000019140"/>
    </source>
</evidence>
<sequence>MCASISRAFAGMVFTALCFVLVAGLSNLRAQEPPSNQFGDNRTTDIFPLRDVDMFTFDASAGDLVTVRVLDVSCFGNNNNIK</sequence>
<keyword evidence="2" id="KW-1185">Reference proteome</keyword>
<comment type="caution">
    <text evidence="1">The sequence shown here is derived from an EMBL/GenBank/DDBJ whole genome shotgun (WGS) entry which is preliminary data.</text>
</comment>
<protein>
    <submittedName>
        <fullName evidence="1">Uncharacterized protein</fullName>
    </submittedName>
</protein>
<name>W4M720_9BACT</name>
<reference evidence="1 2" key="1">
    <citation type="journal article" date="2014" name="Nature">
        <title>An environmental bacterial taxon with a large and distinct metabolic repertoire.</title>
        <authorList>
            <person name="Wilson M.C."/>
            <person name="Mori T."/>
            <person name="Ruckert C."/>
            <person name="Uria A.R."/>
            <person name="Helf M.J."/>
            <person name="Takada K."/>
            <person name="Gernert C."/>
            <person name="Steffens U.A."/>
            <person name="Heycke N."/>
            <person name="Schmitt S."/>
            <person name="Rinke C."/>
            <person name="Helfrich E.J."/>
            <person name="Brachmann A.O."/>
            <person name="Gurgui C."/>
            <person name="Wakimoto T."/>
            <person name="Kracht M."/>
            <person name="Crusemann M."/>
            <person name="Hentschel U."/>
            <person name="Abe I."/>
            <person name="Matsunaga S."/>
            <person name="Kalinowski J."/>
            <person name="Takeyama H."/>
            <person name="Piel J."/>
        </authorList>
    </citation>
    <scope>NUCLEOTIDE SEQUENCE [LARGE SCALE GENOMIC DNA]</scope>
    <source>
        <strain evidence="2">TSY2</strain>
    </source>
</reference>
<organism evidence="1 2">
    <name type="scientific">Candidatus Entotheonella gemina</name>
    <dbReference type="NCBI Taxonomy" id="1429439"/>
    <lineage>
        <taxon>Bacteria</taxon>
        <taxon>Pseudomonadati</taxon>
        <taxon>Nitrospinota/Tectimicrobiota group</taxon>
        <taxon>Candidatus Tectimicrobiota</taxon>
        <taxon>Candidatus Entotheonellia</taxon>
        <taxon>Candidatus Entotheonellales</taxon>
        <taxon>Candidatus Entotheonellaceae</taxon>
        <taxon>Candidatus Entotheonella</taxon>
    </lineage>
</organism>